<dbReference type="Pfam" id="PF00275">
    <property type="entry name" value="EPSP_synthase"/>
    <property type="match status" value="1"/>
</dbReference>
<dbReference type="PANTHER" id="PTHR21090:SF5">
    <property type="entry name" value="PENTAFUNCTIONAL AROM POLYPEPTIDE"/>
    <property type="match status" value="1"/>
</dbReference>
<keyword evidence="4" id="KW-0963">Cytoplasm</keyword>
<dbReference type="GO" id="GO:0008652">
    <property type="term" value="P:amino acid biosynthetic process"/>
    <property type="evidence" value="ECO:0007669"/>
    <property type="project" value="UniProtKB-KW"/>
</dbReference>
<dbReference type="AlphaFoldDB" id="A0A1S8D037"/>
<dbReference type="InterPro" id="IPR036968">
    <property type="entry name" value="Enolpyruvate_Tfrase_sf"/>
</dbReference>
<evidence type="ECO:0000259" key="10">
    <source>
        <dbReference type="Pfam" id="PF00275"/>
    </source>
</evidence>
<evidence type="ECO:0000256" key="3">
    <source>
        <dbReference type="ARBA" id="ARBA00012450"/>
    </source>
</evidence>
<dbReference type="Gene3D" id="3.65.10.10">
    <property type="entry name" value="Enolpyruvate transferase domain"/>
    <property type="match status" value="2"/>
</dbReference>
<dbReference type="OrthoDB" id="9809920at2"/>
<dbReference type="PIRSF" id="PIRSF000505">
    <property type="entry name" value="EPSPS"/>
    <property type="match status" value="1"/>
</dbReference>
<dbReference type="GO" id="GO:0009423">
    <property type="term" value="P:chorismate biosynthetic process"/>
    <property type="evidence" value="ECO:0007669"/>
    <property type="project" value="UniProtKB-UniPathway"/>
</dbReference>
<name>A0A1S8D037_9PROT</name>
<dbReference type="SUPFAM" id="SSF55205">
    <property type="entry name" value="EPT/RTPC-like"/>
    <property type="match status" value="1"/>
</dbReference>
<dbReference type="FunFam" id="3.65.10.10:FF:000005">
    <property type="entry name" value="3-phosphoshikimate 1-carboxyvinyltransferase"/>
    <property type="match status" value="1"/>
</dbReference>
<comment type="catalytic activity">
    <reaction evidence="9">
        <text>3-phosphoshikimate + phosphoenolpyruvate = 5-O-(1-carboxyvinyl)-3-phosphoshikimate + phosphate</text>
        <dbReference type="Rhea" id="RHEA:21256"/>
        <dbReference type="ChEBI" id="CHEBI:43474"/>
        <dbReference type="ChEBI" id="CHEBI:57701"/>
        <dbReference type="ChEBI" id="CHEBI:58702"/>
        <dbReference type="ChEBI" id="CHEBI:145989"/>
        <dbReference type="EC" id="2.5.1.19"/>
    </reaction>
    <physiologicalReaction direction="left-to-right" evidence="9">
        <dbReference type="Rhea" id="RHEA:21257"/>
    </physiologicalReaction>
</comment>
<dbReference type="PANTHER" id="PTHR21090">
    <property type="entry name" value="AROM/DEHYDROQUINATE SYNTHASE"/>
    <property type="match status" value="1"/>
</dbReference>
<dbReference type="Proteomes" id="UP000054844">
    <property type="component" value="Unassembled WGS sequence"/>
</dbReference>
<dbReference type="EC" id="2.5.1.19" evidence="3"/>
<evidence type="ECO:0000256" key="5">
    <source>
        <dbReference type="ARBA" id="ARBA00022605"/>
    </source>
</evidence>
<feature type="domain" description="Enolpyruvate transferase" evidence="10">
    <location>
        <begin position="11"/>
        <end position="429"/>
    </location>
</feature>
<evidence type="ECO:0000256" key="1">
    <source>
        <dbReference type="ARBA" id="ARBA00004811"/>
    </source>
</evidence>
<dbReference type="GO" id="GO:0009073">
    <property type="term" value="P:aromatic amino acid family biosynthetic process"/>
    <property type="evidence" value="ECO:0007669"/>
    <property type="project" value="UniProtKB-KW"/>
</dbReference>
<evidence type="ECO:0000256" key="2">
    <source>
        <dbReference type="ARBA" id="ARBA00009948"/>
    </source>
</evidence>
<evidence type="ECO:0000256" key="9">
    <source>
        <dbReference type="ARBA" id="ARBA00044633"/>
    </source>
</evidence>
<dbReference type="InterPro" id="IPR006264">
    <property type="entry name" value="EPSP_synthase"/>
</dbReference>
<keyword evidence="6" id="KW-0808">Transferase</keyword>
<evidence type="ECO:0000256" key="8">
    <source>
        <dbReference type="ARBA" id="ARBA00030046"/>
    </source>
</evidence>
<accession>A0A1S8D037</accession>
<evidence type="ECO:0000313" key="12">
    <source>
        <dbReference type="Proteomes" id="UP000054844"/>
    </source>
</evidence>
<dbReference type="InterPro" id="IPR001986">
    <property type="entry name" value="Enolpyruvate_Tfrase_dom"/>
</dbReference>
<comment type="pathway">
    <text evidence="1">Metabolic intermediate biosynthesis; chorismate biosynthesis; chorismate from D-erythrose 4-phosphate and phosphoenolpyruvate: step 6/7.</text>
</comment>
<comment type="caution">
    <text evidence="11">The sequence shown here is derived from an EMBL/GenBank/DDBJ whole genome shotgun (WGS) entry which is preliminary data.</text>
</comment>
<dbReference type="UniPathway" id="UPA00053">
    <property type="reaction ID" value="UER00089"/>
</dbReference>
<organism evidence="11 12">
    <name type="scientific">Roseomonas mucosa</name>
    <dbReference type="NCBI Taxonomy" id="207340"/>
    <lineage>
        <taxon>Bacteria</taxon>
        <taxon>Pseudomonadati</taxon>
        <taxon>Pseudomonadota</taxon>
        <taxon>Alphaproteobacteria</taxon>
        <taxon>Acetobacterales</taxon>
        <taxon>Roseomonadaceae</taxon>
        <taxon>Roseomonas</taxon>
    </lineage>
</organism>
<dbReference type="EMBL" id="LLWF02000098">
    <property type="protein sequence ID" value="ONH81666.1"/>
    <property type="molecule type" value="Genomic_DNA"/>
</dbReference>
<keyword evidence="12" id="KW-1185">Reference proteome</keyword>
<proteinExistence type="inferred from homology"/>
<evidence type="ECO:0000256" key="6">
    <source>
        <dbReference type="ARBA" id="ARBA00022679"/>
    </source>
</evidence>
<reference evidence="11" key="1">
    <citation type="submission" date="2016-12" db="EMBL/GenBank/DDBJ databases">
        <title>Draft genome sequence of Roseomonas mucosa strain AU37, isolated from a peripheral intravenous catheter.</title>
        <authorList>
            <person name="Choudhury M.A."/>
            <person name="Sidjabat H.E."/>
            <person name="Wailan A.M."/>
            <person name="Zhang L."/>
            <person name="Marsh N.M."/>
            <person name="Rickard C.M."/>
            <person name="Davies M."/>
            <person name="Mcmillan D.J."/>
        </authorList>
    </citation>
    <scope>NUCLEOTIDE SEQUENCE [LARGE SCALE GENOMIC DNA]</scope>
    <source>
        <strain evidence="11">AU37</strain>
    </source>
</reference>
<dbReference type="GO" id="GO:0003866">
    <property type="term" value="F:3-phosphoshikimate 1-carboxyvinyltransferase activity"/>
    <property type="evidence" value="ECO:0007669"/>
    <property type="project" value="UniProtKB-EC"/>
</dbReference>
<dbReference type="InterPro" id="IPR013792">
    <property type="entry name" value="RNA3'P_cycl/enolpyr_Trfase_a/b"/>
</dbReference>
<gene>
    <name evidence="11" type="ORF">APZ41_018585</name>
</gene>
<evidence type="ECO:0000256" key="7">
    <source>
        <dbReference type="ARBA" id="ARBA00023141"/>
    </source>
</evidence>
<dbReference type="STRING" id="207340.APZ41_018585"/>
<evidence type="ECO:0000256" key="4">
    <source>
        <dbReference type="ARBA" id="ARBA00022490"/>
    </source>
</evidence>
<keyword evidence="5" id="KW-0028">Amino-acid biosynthesis</keyword>
<comment type="similarity">
    <text evidence="2">Belongs to the EPSP synthase family.</text>
</comment>
<evidence type="ECO:0000313" key="11">
    <source>
        <dbReference type="EMBL" id="ONH81666.1"/>
    </source>
</evidence>
<sequence>MFGPLRAAAPGRGLAGEIRVPGDGAIGLRALMLAALAVGETRIEGLPERDDTRHIAAALRALGARVEQAGPGAWRVAGRGVGGLAEPAEVLEMGGSGSAAALFCGMLAGHPVFAVLAGDAALRRHPMGRVTGPLAACGARFTGCGGEFLPLAVEGARLALPAEHRLPVASATVKSALLLAGLCARGVTRVEEPGPSPDHTENLLRHFGARLRIMPEGAGWDGARVTELDGQPELVAAPVSVPGDPSLAGFPLVAALLVPGSRLTVRGVGLNLLRNGLLATLREMGGELAVTGERIEAGEAVGDVTATHSALRGVDVPAGRLRGTKGALPLLAVAAAFATGTSRIRGVGAESGGLAAVMALLAANGVAAEAEEGDLIIRRDGAPVPGGGSMAAGADSCSVMSALVLGLAAEKPVTVEDGACAGVVFPDFAGLMDRVAGGGAITSA</sequence>
<protein>
    <recommendedName>
        <fullName evidence="3">3-phosphoshikimate 1-carboxyvinyltransferase</fullName>
        <ecNumber evidence="3">2.5.1.19</ecNumber>
    </recommendedName>
    <alternativeName>
        <fullName evidence="8">5-enolpyruvylshikimate-3-phosphate synthase</fullName>
    </alternativeName>
</protein>
<keyword evidence="7" id="KW-0057">Aromatic amino acid biosynthesis</keyword>